<reference evidence="3" key="1">
    <citation type="submission" date="2022-11" db="UniProtKB">
        <authorList>
            <consortium name="WormBaseParasite"/>
        </authorList>
    </citation>
    <scope>IDENTIFICATION</scope>
</reference>
<feature type="region of interest" description="Disordered" evidence="1">
    <location>
        <begin position="95"/>
        <end position="114"/>
    </location>
</feature>
<evidence type="ECO:0000256" key="1">
    <source>
        <dbReference type="SAM" id="MobiDB-lite"/>
    </source>
</evidence>
<organism evidence="2 3">
    <name type="scientific">Romanomermis culicivorax</name>
    <name type="common">Nematode worm</name>
    <dbReference type="NCBI Taxonomy" id="13658"/>
    <lineage>
        <taxon>Eukaryota</taxon>
        <taxon>Metazoa</taxon>
        <taxon>Ecdysozoa</taxon>
        <taxon>Nematoda</taxon>
        <taxon>Enoplea</taxon>
        <taxon>Dorylaimia</taxon>
        <taxon>Mermithida</taxon>
        <taxon>Mermithoidea</taxon>
        <taxon>Mermithidae</taxon>
        <taxon>Romanomermis</taxon>
    </lineage>
</organism>
<evidence type="ECO:0000313" key="2">
    <source>
        <dbReference type="Proteomes" id="UP000887565"/>
    </source>
</evidence>
<proteinExistence type="predicted"/>
<protein>
    <submittedName>
        <fullName evidence="3">Uncharacterized protein</fullName>
    </submittedName>
</protein>
<name>A0A915HFX5_ROMCU</name>
<dbReference type="AlphaFoldDB" id="A0A915HFX5"/>
<feature type="compositionally biased region" description="Low complexity" evidence="1">
    <location>
        <begin position="95"/>
        <end position="104"/>
    </location>
</feature>
<dbReference type="WBParaSite" id="nRc.2.0.1.t00932-RA">
    <property type="protein sequence ID" value="nRc.2.0.1.t00932-RA"/>
    <property type="gene ID" value="nRc.2.0.1.g00932"/>
</dbReference>
<keyword evidence="2" id="KW-1185">Reference proteome</keyword>
<evidence type="ECO:0000313" key="3">
    <source>
        <dbReference type="WBParaSite" id="nRc.2.0.1.t00932-RA"/>
    </source>
</evidence>
<sequence>MQPFQLSQLQLAPRGVWRPICCTLPVLQIVQLILQYQPQTPPLNCQQCVLDLQRQQQVRLLELVRVNLPVMLANLLTSQAQPAIQAPLSQALSSSQSTIIPPTTEASQLPPPPL</sequence>
<dbReference type="Proteomes" id="UP000887565">
    <property type="component" value="Unplaced"/>
</dbReference>
<accession>A0A915HFX5</accession>